<reference evidence="4 5" key="1">
    <citation type="submission" date="2020-08" db="EMBL/GenBank/DDBJ databases">
        <title>Sequencing the genomes of 1000 actinobacteria strains.</title>
        <authorList>
            <person name="Klenk H.-P."/>
        </authorList>
    </citation>
    <scope>NUCLEOTIDE SEQUENCE [LARGE SCALE GENOMIC DNA]</scope>
    <source>
        <strain evidence="4 5">DSM 44230</strain>
    </source>
</reference>
<proteinExistence type="inferred from homology"/>
<dbReference type="EMBL" id="JACHMH010000001">
    <property type="protein sequence ID" value="MBB4679788.1"/>
    <property type="molecule type" value="Genomic_DNA"/>
</dbReference>
<dbReference type="Gene3D" id="3.40.50.720">
    <property type="entry name" value="NAD(P)-binding Rossmann-like Domain"/>
    <property type="match status" value="1"/>
</dbReference>
<dbReference type="InterPro" id="IPR051164">
    <property type="entry name" value="NmrA-like_oxidored"/>
</dbReference>
<dbReference type="InterPro" id="IPR036291">
    <property type="entry name" value="NAD(P)-bd_dom_sf"/>
</dbReference>
<evidence type="ECO:0000259" key="3">
    <source>
        <dbReference type="Pfam" id="PF05368"/>
    </source>
</evidence>
<sequence length="268" mass="28162">MIIAVHGPTGVQGAPVVSQLLAAGHEVRAVARNPRDLPPGAHATIADLTDPDSLIAAYQGVDAVVLQLPLGFDNAMLTQAESVLKALSTNTIDHVIFNTSGPYPTRARGIPFLDARYQLIRDLPEVTPTFSIIGPAALYNEVLADPATTTDTEVRLPLPADMPVPWVAAADVASAIVELLAAPVPAQLIAGPEELTGPEVAAVLSSVRGREIRWRTVDLAEYEQLMTPYLGAELAAGMAGSFAVVDADEVDPALNRPGSTTLRDWAAV</sequence>
<comment type="similarity">
    <text evidence="1">Belongs to the NmrA-type oxidoreductase family.</text>
</comment>
<gene>
    <name evidence="4" type="ORF">HNR67_005906</name>
</gene>
<accession>A0A7W7CHD9</accession>
<dbReference type="SUPFAM" id="SSF51735">
    <property type="entry name" value="NAD(P)-binding Rossmann-fold domains"/>
    <property type="match status" value="1"/>
</dbReference>
<feature type="domain" description="NmrA-like" evidence="3">
    <location>
        <begin position="3"/>
        <end position="251"/>
    </location>
</feature>
<dbReference type="Proteomes" id="UP000533598">
    <property type="component" value="Unassembled WGS sequence"/>
</dbReference>
<dbReference type="PANTHER" id="PTHR42748:SF7">
    <property type="entry name" value="NMRA LIKE REDOX SENSOR 1-RELATED"/>
    <property type="match status" value="1"/>
</dbReference>
<dbReference type="RefSeq" id="WP_185005493.1">
    <property type="nucleotide sequence ID" value="NZ_BAAAUI010000001.1"/>
</dbReference>
<protein>
    <submittedName>
        <fullName evidence="4">Uncharacterized protein YbjT (DUF2867 family)</fullName>
    </submittedName>
</protein>
<keyword evidence="2" id="KW-0521">NADP</keyword>
<dbReference type="AlphaFoldDB" id="A0A7W7CHD9"/>
<name>A0A7W7CHD9_9PSEU</name>
<organism evidence="4 5">
    <name type="scientific">Crossiella cryophila</name>
    <dbReference type="NCBI Taxonomy" id="43355"/>
    <lineage>
        <taxon>Bacteria</taxon>
        <taxon>Bacillati</taxon>
        <taxon>Actinomycetota</taxon>
        <taxon>Actinomycetes</taxon>
        <taxon>Pseudonocardiales</taxon>
        <taxon>Pseudonocardiaceae</taxon>
        <taxon>Crossiella</taxon>
    </lineage>
</organism>
<evidence type="ECO:0000313" key="4">
    <source>
        <dbReference type="EMBL" id="MBB4679788.1"/>
    </source>
</evidence>
<dbReference type="Pfam" id="PF05368">
    <property type="entry name" value="NmrA"/>
    <property type="match status" value="1"/>
</dbReference>
<keyword evidence="5" id="KW-1185">Reference proteome</keyword>
<dbReference type="InterPro" id="IPR008030">
    <property type="entry name" value="NmrA-like"/>
</dbReference>
<evidence type="ECO:0000313" key="5">
    <source>
        <dbReference type="Proteomes" id="UP000533598"/>
    </source>
</evidence>
<evidence type="ECO:0000256" key="2">
    <source>
        <dbReference type="ARBA" id="ARBA00022857"/>
    </source>
</evidence>
<comment type="caution">
    <text evidence="4">The sequence shown here is derived from an EMBL/GenBank/DDBJ whole genome shotgun (WGS) entry which is preliminary data.</text>
</comment>
<dbReference type="PANTHER" id="PTHR42748">
    <property type="entry name" value="NITROGEN METABOLITE REPRESSION PROTEIN NMRA FAMILY MEMBER"/>
    <property type="match status" value="1"/>
</dbReference>
<evidence type="ECO:0000256" key="1">
    <source>
        <dbReference type="ARBA" id="ARBA00006328"/>
    </source>
</evidence>